<name>A0ABQ2X6A2_9ACTN</name>
<feature type="compositionally biased region" description="Polar residues" evidence="1">
    <location>
        <begin position="8"/>
        <end position="18"/>
    </location>
</feature>
<reference evidence="3" key="1">
    <citation type="journal article" date="2019" name="Int. J. Syst. Evol. Microbiol.">
        <title>The Global Catalogue of Microorganisms (GCM) 10K type strain sequencing project: providing services to taxonomists for standard genome sequencing and annotation.</title>
        <authorList>
            <consortium name="The Broad Institute Genomics Platform"/>
            <consortium name="The Broad Institute Genome Sequencing Center for Infectious Disease"/>
            <person name="Wu L."/>
            <person name="Ma J."/>
        </authorList>
    </citation>
    <scope>NUCLEOTIDE SEQUENCE [LARGE SCALE GENOMIC DNA]</scope>
    <source>
        <strain evidence="3">JCM 4866</strain>
    </source>
</reference>
<feature type="region of interest" description="Disordered" evidence="1">
    <location>
        <begin position="1"/>
        <end position="36"/>
    </location>
</feature>
<proteinExistence type="predicted"/>
<dbReference type="EMBL" id="BMWC01000004">
    <property type="protein sequence ID" value="GGX01755.1"/>
    <property type="molecule type" value="Genomic_DNA"/>
</dbReference>
<comment type="caution">
    <text evidence="2">The sequence shown here is derived from an EMBL/GenBank/DDBJ whole genome shotgun (WGS) entry which is preliminary data.</text>
</comment>
<dbReference type="Proteomes" id="UP000617743">
    <property type="component" value="Unassembled WGS sequence"/>
</dbReference>
<sequence length="86" mass="8914">MGGAIAATTLSAGLNQMSEGRPARSTPASGRRRTGGEVEVGRVLLIPARLTGVLPVKHIPPPAVLRRMLPVYIRALACAPHGPGIE</sequence>
<accession>A0ABQ2X6A2</accession>
<keyword evidence="3" id="KW-1185">Reference proteome</keyword>
<protein>
    <submittedName>
        <fullName evidence="2">Uncharacterized protein</fullName>
    </submittedName>
</protein>
<gene>
    <name evidence="2" type="ORF">GCM10010383_34830</name>
</gene>
<organism evidence="2 3">
    <name type="scientific">Streptomyces lomondensis</name>
    <dbReference type="NCBI Taxonomy" id="68229"/>
    <lineage>
        <taxon>Bacteria</taxon>
        <taxon>Bacillati</taxon>
        <taxon>Actinomycetota</taxon>
        <taxon>Actinomycetes</taxon>
        <taxon>Kitasatosporales</taxon>
        <taxon>Streptomycetaceae</taxon>
        <taxon>Streptomyces</taxon>
    </lineage>
</organism>
<evidence type="ECO:0000313" key="3">
    <source>
        <dbReference type="Proteomes" id="UP000617743"/>
    </source>
</evidence>
<evidence type="ECO:0000313" key="2">
    <source>
        <dbReference type="EMBL" id="GGX01755.1"/>
    </source>
</evidence>
<evidence type="ECO:0000256" key="1">
    <source>
        <dbReference type="SAM" id="MobiDB-lite"/>
    </source>
</evidence>